<dbReference type="SMART" id="SM00642">
    <property type="entry name" value="Aamy"/>
    <property type="match status" value="1"/>
</dbReference>
<reference evidence="9" key="2">
    <citation type="journal article" date="2022" name="Microbiol. Resour. Announc.">
        <title>Metagenome Sequencing to Explore Phylogenomics of Terrestrial Cyanobacteria.</title>
        <authorList>
            <person name="Ward R.D."/>
            <person name="Stajich J.E."/>
            <person name="Johansen J.R."/>
            <person name="Huntemann M."/>
            <person name="Clum A."/>
            <person name="Foster B."/>
            <person name="Foster B."/>
            <person name="Roux S."/>
            <person name="Palaniappan K."/>
            <person name="Varghese N."/>
            <person name="Mukherjee S."/>
            <person name="Reddy T.B.K."/>
            <person name="Daum C."/>
            <person name="Copeland A."/>
            <person name="Chen I.A."/>
            <person name="Ivanova N.N."/>
            <person name="Kyrpides N.C."/>
            <person name="Shapiro N."/>
            <person name="Eloe-Fadrosh E.A."/>
            <person name="Pietrasiak N."/>
        </authorList>
    </citation>
    <scope>NUCLEOTIDE SEQUENCE</scope>
    <source>
        <strain evidence="9">UHER 2000/2452</strain>
    </source>
</reference>
<feature type="domain" description="Glycosyl hydrolase family 13 catalytic" evidence="8">
    <location>
        <begin position="20"/>
        <end position="414"/>
    </location>
</feature>
<keyword evidence="5" id="KW-0106">Calcium</keyword>
<dbReference type="GO" id="GO:0047471">
    <property type="term" value="F:maltose alpha-D-glucosyltransferase activity"/>
    <property type="evidence" value="ECO:0007669"/>
    <property type="project" value="UniProtKB-EC"/>
</dbReference>
<organism evidence="9 10">
    <name type="scientific">Drouetiella hepatica Uher 2000/2452</name>
    <dbReference type="NCBI Taxonomy" id="904376"/>
    <lineage>
        <taxon>Bacteria</taxon>
        <taxon>Bacillati</taxon>
        <taxon>Cyanobacteriota</taxon>
        <taxon>Cyanophyceae</taxon>
        <taxon>Oculatellales</taxon>
        <taxon>Oculatellaceae</taxon>
        <taxon>Drouetiella</taxon>
    </lineage>
</organism>
<evidence type="ECO:0000313" key="10">
    <source>
        <dbReference type="Proteomes" id="UP000757435"/>
    </source>
</evidence>
<dbReference type="Gene3D" id="2.60.40.1180">
    <property type="entry name" value="Golgi alpha-mannosidase II"/>
    <property type="match status" value="1"/>
</dbReference>
<dbReference type="AlphaFoldDB" id="A0A951QC77"/>
<dbReference type="EC" id="5.4.99.16" evidence="3"/>
<dbReference type="InterPro" id="IPR032091">
    <property type="entry name" value="Malt_amylase-like_C"/>
</dbReference>
<dbReference type="PANTHER" id="PTHR10357:SF219">
    <property type="entry name" value="MALTOSE ALPHA-D-GLUCOSYLTRANSFERASE"/>
    <property type="match status" value="1"/>
</dbReference>
<dbReference type="SUPFAM" id="SSF51011">
    <property type="entry name" value="Glycosyl hydrolase domain"/>
    <property type="match status" value="1"/>
</dbReference>
<dbReference type="Gene3D" id="3.20.20.80">
    <property type="entry name" value="Glycosidases"/>
    <property type="match status" value="1"/>
</dbReference>
<comment type="catalytic activity">
    <reaction evidence="1">
        <text>D-maltose = alpha,alpha-trehalose</text>
        <dbReference type="Rhea" id="RHEA:15145"/>
        <dbReference type="ChEBI" id="CHEBI:16551"/>
        <dbReference type="ChEBI" id="CHEBI:17306"/>
        <dbReference type="EC" id="5.4.99.16"/>
    </reaction>
</comment>
<dbReference type="FunFam" id="3.20.20.80:FF:000055">
    <property type="entry name" value="Trehalose synthase"/>
    <property type="match status" value="1"/>
</dbReference>
<dbReference type="InterPro" id="IPR012810">
    <property type="entry name" value="TreS/a-amylase_N"/>
</dbReference>
<evidence type="ECO:0000256" key="1">
    <source>
        <dbReference type="ARBA" id="ARBA00001595"/>
    </source>
</evidence>
<dbReference type="Gene3D" id="3.90.400.10">
    <property type="entry name" value="Oligo-1,6-glucosidase, Domain 2"/>
    <property type="match status" value="1"/>
</dbReference>
<gene>
    <name evidence="9" type="primary">treS</name>
    <name evidence="9" type="ORF">KME15_14555</name>
</gene>
<evidence type="ECO:0000256" key="4">
    <source>
        <dbReference type="ARBA" id="ARBA00022723"/>
    </source>
</evidence>
<dbReference type="PANTHER" id="PTHR10357">
    <property type="entry name" value="ALPHA-AMYLASE FAMILY MEMBER"/>
    <property type="match status" value="1"/>
</dbReference>
<dbReference type="InterPro" id="IPR013780">
    <property type="entry name" value="Glyco_hydro_b"/>
</dbReference>
<reference evidence="9" key="1">
    <citation type="submission" date="2021-05" db="EMBL/GenBank/DDBJ databases">
        <authorList>
            <person name="Pietrasiak N."/>
            <person name="Ward R."/>
            <person name="Stajich J.E."/>
            <person name="Kurbessoian T."/>
        </authorList>
    </citation>
    <scope>NUCLEOTIDE SEQUENCE</scope>
    <source>
        <strain evidence="9">UHER 2000/2452</strain>
    </source>
</reference>
<comment type="similarity">
    <text evidence="2">Belongs to the glycosyl hydrolase 13 family. TreS subfamily.</text>
</comment>
<dbReference type="InterPro" id="IPR011009">
    <property type="entry name" value="Kinase-like_dom_sf"/>
</dbReference>
<dbReference type="InterPro" id="IPR006047">
    <property type="entry name" value="GH13_cat_dom"/>
</dbReference>
<dbReference type="Proteomes" id="UP000757435">
    <property type="component" value="Unassembled WGS sequence"/>
</dbReference>
<dbReference type="Pfam" id="PF16657">
    <property type="entry name" value="Malt_amylase_C"/>
    <property type="match status" value="1"/>
</dbReference>
<dbReference type="GO" id="GO:0005975">
    <property type="term" value="P:carbohydrate metabolic process"/>
    <property type="evidence" value="ECO:0007669"/>
    <property type="project" value="InterPro"/>
</dbReference>
<name>A0A951QC77_9CYAN</name>
<keyword evidence="6 9" id="KW-0413">Isomerase</keyword>
<accession>A0A951QC77</accession>
<evidence type="ECO:0000259" key="8">
    <source>
        <dbReference type="SMART" id="SM00642"/>
    </source>
</evidence>
<evidence type="ECO:0000256" key="3">
    <source>
        <dbReference type="ARBA" id="ARBA00012619"/>
    </source>
</evidence>
<dbReference type="InterPro" id="IPR045857">
    <property type="entry name" value="O16G_dom_2"/>
</dbReference>
<dbReference type="InterPro" id="IPR017853">
    <property type="entry name" value="GH"/>
</dbReference>
<evidence type="ECO:0000313" key="9">
    <source>
        <dbReference type="EMBL" id="MBW4659894.1"/>
    </source>
</evidence>
<protein>
    <recommendedName>
        <fullName evidence="3">maltose alpha-D-glucosyltransferase</fullName>
        <ecNumber evidence="3">5.4.99.16</ecNumber>
    </recommendedName>
    <alternativeName>
        <fullName evidence="7">Maltose alpha-D-glucosyltransferase</fullName>
    </alternativeName>
</protein>
<dbReference type="SUPFAM" id="SSF56112">
    <property type="entry name" value="Protein kinase-like (PK-like)"/>
    <property type="match status" value="1"/>
</dbReference>
<sequence length="1155" mass="132613">MQKPTLNDDPLWFKDAIIYEVPVKAFADSDADGIGDFRGLTEKLDYIQDLGVTAIWILPFFPSPLKDDGYDIADYITVNPIYGNLEDFHTFLDAAHQRGIRVIIELIVNHTSDQHPWFQRARKALPGSSDRDFYVWTDNPETYKGVRIIFKDFETSNWSWDPVAQAYYWHRFYSHQPDLNYEHPELQKAIFDVVDFWLEMGVDGLRMDAVPYLYELEGTNCENLPRTHVFLKQLRAHVDSKFPNRMLLAEANQWPEDAAAYYGEGDECHMNFHFPLMPRLFMSLQMEDSFPLIDIIQQTPQIPDNCQWALFLRNHDELTLEMVSDEDRDYMYRVYAQDPQARINLGIRRRLAPLLGNNRRRIELLNSLLLSLPGTPVLYYGDEIGMGDNFYLGDRNGVRTPMQWSADRNAGFSRANPQKLFLPTIVDPEYHHETVNVEAQRANPNSLWWWMKRLIGIRSRYQAFGRGTFELLYPENRKVLTFIRTYEGEHILVVANLSRFVQAVELDLSAFKGATPVEIFGRTSFPAIGDAPYFLSIGPHAFYWFTLQHQPSVLSASTPRSLPTVGVNGDWQDVYSRAESKKALEAMLPDYLMGCRWYNSQGRTIQTANILDAIAVEPALQENSRSKKEKVAKEEFSPVIPNAYDIVLVKVDYTEGIADTFVLPLAYAEGSDGTAQGDTAIAYLQGKNHAGVLFDALADKEFLAIPLEAIAHKLRFKGSFGEITATQTEIFQQLWVDQTAQAQKQAQPATTLASSAPSTSLEPHLLRDEYSNALTVYGDRFFLKLFRRVEECINSDLEIGQFLTQYASQPDSTMAEHVAPIAGFLEYRRKGSEPMTVGILQKYIPDTRDAWSYTLDSLRDCFEQVMTKQIDIGEISLPPAQLLSALTVEIPPMAYDIMGTLLSSVELLGQRTAELHLALTSNIENPSFAPEEFSSFYQRSIYQYMRNQSGQTFLLLKKHLKHLPVDVQPQARLVLNQREQILGRFKLILDQPITAMRARCHGNYHLEELLYTGKDFIIVDFEGEPNRPLSERRMKRSPLRDIAGMLESFYYACRVALRREIESGLVRSENLPLMEQWAQFFYSWTSLLFVKQYLATTGEAAFLPKTQLELKVLLDAYLLEKAVYELDYEMRNRPDWVEIPLQRILELLEASKMGF</sequence>
<evidence type="ECO:0000256" key="5">
    <source>
        <dbReference type="ARBA" id="ARBA00022837"/>
    </source>
</evidence>
<dbReference type="SUPFAM" id="SSF51445">
    <property type="entry name" value="(Trans)glycosidases"/>
    <property type="match status" value="1"/>
</dbReference>
<evidence type="ECO:0000256" key="7">
    <source>
        <dbReference type="ARBA" id="ARBA00031378"/>
    </source>
</evidence>
<proteinExistence type="inferred from homology"/>
<dbReference type="Gene3D" id="3.90.1200.10">
    <property type="match status" value="1"/>
</dbReference>
<evidence type="ECO:0000256" key="6">
    <source>
        <dbReference type="ARBA" id="ARBA00023235"/>
    </source>
</evidence>
<comment type="caution">
    <text evidence="9">The sequence shown here is derived from an EMBL/GenBank/DDBJ whole genome shotgun (WGS) entry which is preliminary data.</text>
</comment>
<keyword evidence="4" id="KW-0479">Metal-binding</keyword>
<evidence type="ECO:0000256" key="2">
    <source>
        <dbReference type="ARBA" id="ARBA00005496"/>
    </source>
</evidence>
<dbReference type="GO" id="GO:0046872">
    <property type="term" value="F:metal ion binding"/>
    <property type="evidence" value="ECO:0007669"/>
    <property type="project" value="UniProtKB-KW"/>
</dbReference>
<dbReference type="EMBL" id="JAHHHD010000015">
    <property type="protein sequence ID" value="MBW4659894.1"/>
    <property type="molecule type" value="Genomic_DNA"/>
</dbReference>
<dbReference type="NCBIfam" id="TIGR02456">
    <property type="entry name" value="treS_nterm"/>
    <property type="match status" value="1"/>
</dbReference>
<dbReference type="CDD" id="cd11334">
    <property type="entry name" value="AmyAc_TreS"/>
    <property type="match status" value="1"/>
</dbReference>
<dbReference type="Pfam" id="PF00128">
    <property type="entry name" value="Alpha-amylase"/>
    <property type="match status" value="2"/>
</dbReference>